<protein>
    <submittedName>
        <fullName evidence="2">Uncharacterized protein</fullName>
    </submittedName>
</protein>
<evidence type="ECO:0000256" key="1">
    <source>
        <dbReference type="SAM" id="Phobius"/>
    </source>
</evidence>
<keyword evidence="1" id="KW-1133">Transmembrane helix</keyword>
<dbReference type="AlphaFoldDB" id="A0A4V0P276"/>
<keyword evidence="1" id="KW-0472">Membrane</keyword>
<dbReference type="Proteomes" id="UP000291236">
    <property type="component" value="Chromosome"/>
</dbReference>
<sequence>MLIQFLNFIFSYIAIFIGIIIQAIFLMLPIEFKNWDDDFLNVMTYVALQVFVGGMLFVISPWFFESTKLSGFTLVGFFVTIGILAVAKALKIIPLEFTHAVKEQIHIPKRINFFEFFYTKRMLELGEISFEQPDAELRYNAFRERLVRTRADENETIMEELINMENESH</sequence>
<feature type="transmembrane region" description="Helical" evidence="1">
    <location>
        <begin position="69"/>
        <end position="87"/>
    </location>
</feature>
<feature type="transmembrane region" description="Helical" evidence="1">
    <location>
        <begin position="42"/>
        <end position="63"/>
    </location>
</feature>
<evidence type="ECO:0000313" key="3">
    <source>
        <dbReference type="Proteomes" id="UP000291236"/>
    </source>
</evidence>
<dbReference type="OrthoDB" id="5295947at2"/>
<dbReference type="KEGG" id="sbf:JCM31447_06970"/>
<evidence type="ECO:0000313" key="2">
    <source>
        <dbReference type="EMBL" id="BBH52257.1"/>
    </source>
</evidence>
<dbReference type="EMBL" id="AP019368">
    <property type="protein sequence ID" value="BBH52257.1"/>
    <property type="molecule type" value="Genomic_DNA"/>
</dbReference>
<name>A0A4V0P276_FLUSA</name>
<gene>
    <name evidence="2" type="ORF">JCM31447_06970</name>
</gene>
<keyword evidence="3" id="KW-1185">Reference proteome</keyword>
<dbReference type="RefSeq" id="WP_130606558.1">
    <property type="nucleotide sequence ID" value="NZ_AP019368.1"/>
</dbReference>
<keyword evidence="1" id="KW-0812">Transmembrane</keyword>
<accession>A0A4V0P276</accession>
<feature type="transmembrane region" description="Helical" evidence="1">
    <location>
        <begin position="6"/>
        <end position="30"/>
    </location>
</feature>
<proteinExistence type="predicted"/>
<organism evidence="2 3">
    <name type="scientific">Fluviispira sanaruensis</name>
    <dbReference type="NCBI Taxonomy" id="2493639"/>
    <lineage>
        <taxon>Bacteria</taxon>
        <taxon>Pseudomonadati</taxon>
        <taxon>Bdellovibrionota</taxon>
        <taxon>Oligoflexia</taxon>
        <taxon>Silvanigrellales</taxon>
        <taxon>Silvanigrellaceae</taxon>
        <taxon>Fluviispira</taxon>
    </lineage>
</organism>
<reference evidence="2 3" key="1">
    <citation type="submission" date="2018-12" db="EMBL/GenBank/DDBJ databases">
        <title>Rubrispira sanarue gen. nov., sp., nov., a member of the order Silvanigrellales, isolated from a brackish lake in Hamamatsu Japan.</title>
        <authorList>
            <person name="Maejima Y."/>
            <person name="Iino T."/>
            <person name="Muraguchi Y."/>
            <person name="Fukuda K."/>
            <person name="Nojiri H."/>
            <person name="Ohkuma M."/>
            <person name="Moriuchi R."/>
            <person name="Dohra H."/>
            <person name="Kimbara K."/>
            <person name="Shintani M."/>
        </authorList>
    </citation>
    <scope>NUCLEOTIDE SEQUENCE [LARGE SCALE GENOMIC DNA]</scope>
    <source>
        <strain evidence="2 3">RF1110005</strain>
    </source>
</reference>